<evidence type="ECO:0000259" key="6">
    <source>
        <dbReference type="Pfam" id="PF02784"/>
    </source>
</evidence>
<dbReference type="Gene3D" id="3.20.20.10">
    <property type="entry name" value="Alanine racemase"/>
    <property type="match status" value="1"/>
</dbReference>
<organism evidence="7 8">
    <name type="scientific">Pocillopora meandrina</name>
    <dbReference type="NCBI Taxonomy" id="46732"/>
    <lineage>
        <taxon>Eukaryota</taxon>
        <taxon>Metazoa</taxon>
        <taxon>Cnidaria</taxon>
        <taxon>Anthozoa</taxon>
        <taxon>Hexacorallia</taxon>
        <taxon>Scleractinia</taxon>
        <taxon>Astrocoeniina</taxon>
        <taxon>Pocilloporidae</taxon>
        <taxon>Pocillopora</taxon>
    </lineage>
</organism>
<feature type="domain" description="Orn/DAP/Arg decarboxylase 2 C-terminal" evidence="5">
    <location>
        <begin position="34"/>
        <end position="418"/>
    </location>
</feature>
<dbReference type="InterPro" id="IPR002986">
    <property type="entry name" value="DAP_deCOOHase_LysA"/>
</dbReference>
<reference evidence="7 8" key="1">
    <citation type="submission" date="2022-05" db="EMBL/GenBank/DDBJ databases">
        <authorList>
            <consortium name="Genoscope - CEA"/>
            <person name="William W."/>
        </authorList>
    </citation>
    <scope>NUCLEOTIDE SEQUENCE [LARGE SCALE GENOMIC DNA]</scope>
</reference>
<gene>
    <name evidence="7" type="ORF">PMEA_00035070</name>
</gene>
<dbReference type="SUPFAM" id="SSF51419">
    <property type="entry name" value="PLP-binding barrel"/>
    <property type="match status" value="1"/>
</dbReference>
<dbReference type="InterPro" id="IPR029066">
    <property type="entry name" value="PLP-binding_barrel"/>
</dbReference>
<dbReference type="InterPro" id="IPR009006">
    <property type="entry name" value="Ala_racemase/Decarboxylase_C"/>
</dbReference>
<proteinExistence type="predicted"/>
<sequence length="470" mass="53152">MENFSNALKHLRKKPLPCDEPELRKVASQFVTPFYLYDKQKIITGAKHFNDSFAWVQSLTGSSFRNHFAVKATPTPKIMKMLYEDCGMGMDCSSLTELLLCEKLGIKGEDIIFTSNNTPFKAYRKAFDMGAIVNLDDFSQIDNMKKALAGKMPNVISFRYNPGPYQNITHNLFIGDPVESKYGMTKSQLFSAYKKCREYGVTRFGLHTMLVSDSFNILDLAEVARMMFSLAVEIKRETGIAVEFVDLGGGIGVNYRPEDEPIDLGDLGQQVKRLYEEIVLPHTDLHPLQIKYECGTLVTVDCGWLVSRVINMKDTYKRFLGVDASMADLMGPSVFGMYNHITIVKDQAIPNHLREDLPDYKTVVNNPSYACPNYEGNKREKMFDVVGSLCINIDKFAIDRELNEHPEIGDLCIIHSAGAYGRSESFNFNGKLRHAEILRVAENCFEVICDAETCENYFALLKFPGECIHL</sequence>
<dbReference type="Pfam" id="PF02784">
    <property type="entry name" value="Orn_Arg_deC_N"/>
    <property type="match status" value="1"/>
</dbReference>
<dbReference type="FunFam" id="3.20.20.10:FF:000003">
    <property type="entry name" value="Diaminopimelate decarboxylase"/>
    <property type="match status" value="1"/>
</dbReference>
<accession>A0AAU9W741</accession>
<dbReference type="PROSITE" id="PS00879">
    <property type="entry name" value="ODR_DC_2_2"/>
    <property type="match status" value="1"/>
</dbReference>
<evidence type="ECO:0000256" key="3">
    <source>
        <dbReference type="ARBA" id="ARBA00022898"/>
    </source>
</evidence>
<dbReference type="InterPro" id="IPR022657">
    <property type="entry name" value="De-COase2_CS"/>
</dbReference>
<dbReference type="Gene3D" id="2.40.37.10">
    <property type="entry name" value="Lyase, Ornithine Decarboxylase, Chain A, domain 1"/>
    <property type="match status" value="1"/>
</dbReference>
<dbReference type="PANTHER" id="PTHR43727:SF2">
    <property type="entry name" value="GROUP IV DECARBOXYLASE"/>
    <property type="match status" value="1"/>
</dbReference>
<dbReference type="Pfam" id="PF00278">
    <property type="entry name" value="Orn_DAP_Arg_deC"/>
    <property type="match status" value="1"/>
</dbReference>
<evidence type="ECO:0000313" key="8">
    <source>
        <dbReference type="Proteomes" id="UP001159428"/>
    </source>
</evidence>
<dbReference type="GO" id="GO:0008836">
    <property type="term" value="F:diaminopimelate decarboxylase activity"/>
    <property type="evidence" value="ECO:0007669"/>
    <property type="project" value="InterPro"/>
</dbReference>
<evidence type="ECO:0008006" key="9">
    <source>
        <dbReference type="Google" id="ProtNLM"/>
    </source>
</evidence>
<comment type="cofactor">
    <cofactor evidence="1">
        <name>pyridoxal 5'-phosphate</name>
        <dbReference type="ChEBI" id="CHEBI:597326"/>
    </cofactor>
</comment>
<dbReference type="AlphaFoldDB" id="A0AAU9W741"/>
<keyword evidence="4" id="KW-0456">Lyase</keyword>
<dbReference type="Proteomes" id="UP001159428">
    <property type="component" value="Unassembled WGS sequence"/>
</dbReference>
<evidence type="ECO:0000256" key="4">
    <source>
        <dbReference type="ARBA" id="ARBA00023239"/>
    </source>
</evidence>
<dbReference type="GO" id="GO:0009089">
    <property type="term" value="P:lysine biosynthetic process via diaminopimelate"/>
    <property type="evidence" value="ECO:0007669"/>
    <property type="project" value="InterPro"/>
</dbReference>
<dbReference type="SUPFAM" id="SSF50621">
    <property type="entry name" value="Alanine racemase C-terminal domain-like"/>
    <property type="match status" value="1"/>
</dbReference>
<keyword evidence="2" id="KW-0210">Decarboxylase</keyword>
<dbReference type="CDD" id="cd06828">
    <property type="entry name" value="PLPDE_III_DapDC"/>
    <property type="match status" value="1"/>
</dbReference>
<keyword evidence="3" id="KW-0663">Pyridoxal phosphate</keyword>
<evidence type="ECO:0000256" key="2">
    <source>
        <dbReference type="ARBA" id="ARBA00022793"/>
    </source>
</evidence>
<evidence type="ECO:0000313" key="7">
    <source>
        <dbReference type="EMBL" id="CAH3103317.1"/>
    </source>
</evidence>
<dbReference type="InterPro" id="IPR022644">
    <property type="entry name" value="De-COase2_N"/>
</dbReference>
<evidence type="ECO:0000259" key="5">
    <source>
        <dbReference type="Pfam" id="PF00278"/>
    </source>
</evidence>
<feature type="domain" description="Orn/DAP/Arg decarboxylase 2 N-terminal" evidence="6">
    <location>
        <begin position="55"/>
        <end position="295"/>
    </location>
</feature>
<dbReference type="InterPro" id="IPR022643">
    <property type="entry name" value="De-COase2_C"/>
</dbReference>
<protein>
    <recommendedName>
        <fullName evidence="9">Diaminopimelate decarboxylase</fullName>
    </recommendedName>
</protein>
<evidence type="ECO:0000256" key="1">
    <source>
        <dbReference type="ARBA" id="ARBA00001933"/>
    </source>
</evidence>
<keyword evidence="8" id="KW-1185">Reference proteome</keyword>
<dbReference type="EMBL" id="CALNXJ010000009">
    <property type="protein sequence ID" value="CAH3103317.1"/>
    <property type="molecule type" value="Genomic_DNA"/>
</dbReference>
<comment type="caution">
    <text evidence="7">The sequence shown here is derived from an EMBL/GenBank/DDBJ whole genome shotgun (WGS) entry which is preliminary data.</text>
</comment>
<dbReference type="PANTHER" id="PTHR43727">
    <property type="entry name" value="DIAMINOPIMELATE DECARBOXYLASE"/>
    <property type="match status" value="1"/>
</dbReference>
<name>A0AAU9W741_9CNID</name>